<gene>
    <name evidence="6" type="ORF">FOY51_16540</name>
</gene>
<dbReference type="InterPro" id="IPR027477">
    <property type="entry name" value="Succ_DH/fumarate_Rdtase_cat_sf"/>
</dbReference>
<dbReference type="SUPFAM" id="SSF51905">
    <property type="entry name" value="FAD/NAD(P)-binding domain"/>
    <property type="match status" value="1"/>
</dbReference>
<protein>
    <submittedName>
        <fullName evidence="6">FAD-binding protein</fullName>
    </submittedName>
</protein>
<keyword evidence="2" id="KW-0285">Flavoprotein</keyword>
<dbReference type="PANTHER" id="PTHR43400">
    <property type="entry name" value="FUMARATE REDUCTASE"/>
    <property type="match status" value="1"/>
</dbReference>
<sequence length="537" mass="56411">MTWDLSADVVIVGFGAAGVAASLEAVASGATVLAVDRYSGGGAAAISGGIVYGGGGTEFQRAAGVEDTADDMFDYLSHEVGTAVTRGTLRKFCDESVHMIEWLTDHGVPFEGSLCPYKTSYPNNRYYLYYSGSEAAGESRKVARPAQRGHRAKGKGASGKKIYTPLAAAAKAKGVQLLRQTTASALITDGEGAVVGIECSTMRDAPEPIRRLHATLGALSSKPGVYEPRLRLVLEKRIARIERKYARSVRIQARSGVVLSAGGFVANREMMREHAPDYVGGIALGTAGDDGSGIKLGQSVGGATDRLGNVSAWRFISPPSAFLGSILVDSTGSRLVDESRYGAAIGDAMIKNSNGEGWLLADAELIAEAKKQIGDQSIWFQRVQNQGMVRTGVRGDSIADVARKVGIDPEGLQQSVDAYNDAAGKGDPDPMGKFADFVRPIRTAPFTLFDVSIKPSMMNPCPMLTLGGLVVDETTGSVESTTGEAISGLYAAGRTAVGICSDSYVSGLSLADCIFSGRRAGLHAAQRLKELATHVVD</sequence>
<evidence type="ECO:0000256" key="3">
    <source>
        <dbReference type="ARBA" id="ARBA00022827"/>
    </source>
</evidence>
<dbReference type="InterPro" id="IPR050315">
    <property type="entry name" value="FAD-oxidoreductase_2"/>
</dbReference>
<evidence type="ECO:0000256" key="2">
    <source>
        <dbReference type="ARBA" id="ARBA00022630"/>
    </source>
</evidence>
<reference evidence="6 7" key="1">
    <citation type="submission" date="2019-07" db="EMBL/GenBank/DDBJ databases">
        <title>Rhodococcus cavernicolus sp. nov., isolated from a cave.</title>
        <authorList>
            <person name="Lee S.D."/>
        </authorList>
    </citation>
    <scope>NUCLEOTIDE SEQUENCE [LARGE SCALE GENOMIC DNA]</scope>
    <source>
        <strain evidence="6 7">C1-24</strain>
    </source>
</reference>
<keyword evidence="7" id="KW-1185">Reference proteome</keyword>
<dbReference type="SUPFAM" id="SSF56425">
    <property type="entry name" value="Succinate dehydrogenase/fumarate reductase flavoprotein, catalytic domain"/>
    <property type="match status" value="1"/>
</dbReference>
<dbReference type="Proteomes" id="UP000322244">
    <property type="component" value="Unassembled WGS sequence"/>
</dbReference>
<dbReference type="NCBIfam" id="NF005511">
    <property type="entry name" value="PRK07121.1-4"/>
    <property type="match status" value="1"/>
</dbReference>
<dbReference type="Gene3D" id="3.50.50.60">
    <property type="entry name" value="FAD/NAD(P)-binding domain"/>
    <property type="match status" value="2"/>
</dbReference>
<dbReference type="Gene3D" id="3.90.700.10">
    <property type="entry name" value="Succinate dehydrogenase/fumarate reductase flavoprotein, catalytic domain"/>
    <property type="match status" value="1"/>
</dbReference>
<keyword evidence="4" id="KW-0560">Oxidoreductase</keyword>
<dbReference type="OrthoDB" id="337830at2"/>
<feature type="domain" description="FAD-dependent oxidoreductase 2 FAD-binding" evidence="5">
    <location>
        <begin position="8"/>
        <end position="498"/>
    </location>
</feature>
<dbReference type="GO" id="GO:0033765">
    <property type="term" value="F:steroid dehydrogenase activity, acting on the CH-CH group of donors"/>
    <property type="evidence" value="ECO:0007669"/>
    <property type="project" value="UniProtKB-ARBA"/>
</dbReference>
<evidence type="ECO:0000259" key="5">
    <source>
        <dbReference type="Pfam" id="PF00890"/>
    </source>
</evidence>
<dbReference type="Pfam" id="PF00890">
    <property type="entry name" value="FAD_binding_2"/>
    <property type="match status" value="1"/>
</dbReference>
<dbReference type="InterPro" id="IPR003953">
    <property type="entry name" value="FAD-dep_OxRdtase_2_FAD-bd"/>
</dbReference>
<comment type="caution">
    <text evidence="6">The sequence shown here is derived from an EMBL/GenBank/DDBJ whole genome shotgun (WGS) entry which is preliminary data.</text>
</comment>
<keyword evidence="3" id="KW-0274">FAD</keyword>
<name>A0A5A7S9N8_9NOCA</name>
<accession>A0A5A7S9N8</accession>
<dbReference type="GO" id="GO:0008202">
    <property type="term" value="P:steroid metabolic process"/>
    <property type="evidence" value="ECO:0007669"/>
    <property type="project" value="UniProtKB-ARBA"/>
</dbReference>
<proteinExistence type="predicted"/>
<dbReference type="InterPro" id="IPR036188">
    <property type="entry name" value="FAD/NAD-bd_sf"/>
</dbReference>
<evidence type="ECO:0000313" key="6">
    <source>
        <dbReference type="EMBL" id="KAA0021989.1"/>
    </source>
</evidence>
<dbReference type="AlphaFoldDB" id="A0A5A7S9N8"/>
<comment type="cofactor">
    <cofactor evidence="1">
        <name>FAD</name>
        <dbReference type="ChEBI" id="CHEBI:57692"/>
    </cofactor>
</comment>
<evidence type="ECO:0000313" key="7">
    <source>
        <dbReference type="Proteomes" id="UP000322244"/>
    </source>
</evidence>
<organism evidence="6 7">
    <name type="scientific">Antrihabitans cavernicola</name>
    <dbReference type="NCBI Taxonomy" id="2495913"/>
    <lineage>
        <taxon>Bacteria</taxon>
        <taxon>Bacillati</taxon>
        <taxon>Actinomycetota</taxon>
        <taxon>Actinomycetes</taxon>
        <taxon>Mycobacteriales</taxon>
        <taxon>Nocardiaceae</taxon>
        <taxon>Antrihabitans</taxon>
    </lineage>
</organism>
<dbReference type="PANTHER" id="PTHR43400:SF10">
    <property type="entry name" value="3-OXOSTEROID 1-DEHYDROGENASE"/>
    <property type="match status" value="1"/>
</dbReference>
<dbReference type="EMBL" id="VLNY01000007">
    <property type="protein sequence ID" value="KAA0021989.1"/>
    <property type="molecule type" value="Genomic_DNA"/>
</dbReference>
<evidence type="ECO:0000256" key="4">
    <source>
        <dbReference type="ARBA" id="ARBA00023002"/>
    </source>
</evidence>
<evidence type="ECO:0000256" key="1">
    <source>
        <dbReference type="ARBA" id="ARBA00001974"/>
    </source>
</evidence>